<dbReference type="EMBL" id="KN847045">
    <property type="protein sequence ID" value="KIW24981.1"/>
    <property type="molecule type" value="Genomic_DNA"/>
</dbReference>
<keyword evidence="3" id="KW-1185">Reference proteome</keyword>
<protein>
    <submittedName>
        <fullName evidence="2">Uncharacterized protein</fullName>
    </submittedName>
</protein>
<dbReference type="Proteomes" id="UP000054466">
    <property type="component" value="Unassembled WGS sequence"/>
</dbReference>
<dbReference type="HOGENOM" id="CLU_1309983_0_0_1"/>
<dbReference type="GeneID" id="27349851"/>
<evidence type="ECO:0000256" key="1">
    <source>
        <dbReference type="SAM" id="MobiDB-lite"/>
    </source>
</evidence>
<dbReference type="OrthoDB" id="5121955at2759"/>
<dbReference type="VEuPathDB" id="FungiDB:PV07_10657"/>
<name>A0A0D1ZBA7_9EURO</name>
<dbReference type="AlphaFoldDB" id="A0A0D1ZBA7"/>
<sequence length="210" mass="23480">MADFEQDFQSLEFAEHPLKGSFAPYQIQMSRLCLILRQVVATRTGETNFLQNYSGTAPSNLQIRHPPQRAALRPGTTDLLDNGASFSTISAAEKIISLIYKIIRRRAQFLMPHEAFSRLFLAEVMVWLNASEAWDSAPWVLKLFDNLMANMKSEGQTRKTQQGAPDMPRTGASTPIEGPVFEQANVKAEVTIHLHLIIQTAASTHPKLSE</sequence>
<accession>A0A0D1ZBA7</accession>
<proteinExistence type="predicted"/>
<reference evidence="2 3" key="1">
    <citation type="submission" date="2015-01" db="EMBL/GenBank/DDBJ databases">
        <title>The Genome Sequence of Cladophialophora immunda CBS83496.</title>
        <authorList>
            <consortium name="The Broad Institute Genomics Platform"/>
            <person name="Cuomo C."/>
            <person name="de Hoog S."/>
            <person name="Gorbushina A."/>
            <person name="Stielow B."/>
            <person name="Teixiera M."/>
            <person name="Abouelleil A."/>
            <person name="Chapman S.B."/>
            <person name="Priest M."/>
            <person name="Young S.K."/>
            <person name="Wortman J."/>
            <person name="Nusbaum C."/>
            <person name="Birren B."/>
        </authorList>
    </citation>
    <scope>NUCLEOTIDE SEQUENCE [LARGE SCALE GENOMIC DNA]</scope>
    <source>
        <strain evidence="2 3">CBS 83496</strain>
    </source>
</reference>
<feature type="region of interest" description="Disordered" evidence="1">
    <location>
        <begin position="154"/>
        <end position="175"/>
    </location>
</feature>
<evidence type="ECO:0000313" key="3">
    <source>
        <dbReference type="Proteomes" id="UP000054466"/>
    </source>
</evidence>
<evidence type="ECO:0000313" key="2">
    <source>
        <dbReference type="EMBL" id="KIW24981.1"/>
    </source>
</evidence>
<organism evidence="2 3">
    <name type="scientific">Cladophialophora immunda</name>
    <dbReference type="NCBI Taxonomy" id="569365"/>
    <lineage>
        <taxon>Eukaryota</taxon>
        <taxon>Fungi</taxon>
        <taxon>Dikarya</taxon>
        <taxon>Ascomycota</taxon>
        <taxon>Pezizomycotina</taxon>
        <taxon>Eurotiomycetes</taxon>
        <taxon>Chaetothyriomycetidae</taxon>
        <taxon>Chaetothyriales</taxon>
        <taxon>Herpotrichiellaceae</taxon>
        <taxon>Cladophialophora</taxon>
    </lineage>
</organism>
<gene>
    <name evidence="2" type="ORF">PV07_10657</name>
</gene>
<dbReference type="RefSeq" id="XP_016245197.1">
    <property type="nucleotide sequence ID" value="XM_016398006.1"/>
</dbReference>